<dbReference type="SUPFAM" id="SSF101801">
    <property type="entry name" value="Surface presentation of antigens (SPOA)"/>
    <property type="match status" value="1"/>
</dbReference>
<gene>
    <name evidence="8" type="ORF">CCAX7_48150</name>
</gene>
<evidence type="ECO:0000256" key="6">
    <source>
        <dbReference type="ARBA" id="ARBA00023136"/>
    </source>
</evidence>
<evidence type="ECO:0000256" key="4">
    <source>
        <dbReference type="ARBA" id="ARBA00022500"/>
    </source>
</evidence>
<dbReference type="InterPro" id="IPR001172">
    <property type="entry name" value="FliN_T3SS_HrcQb"/>
</dbReference>
<keyword evidence="3" id="KW-1003">Cell membrane</keyword>
<evidence type="ECO:0000313" key="8">
    <source>
        <dbReference type="EMBL" id="BDI32764.1"/>
    </source>
</evidence>
<dbReference type="InterPro" id="IPR001543">
    <property type="entry name" value="FliN-like_C"/>
</dbReference>
<sequence>MAQMPDDLNEDSLKEPEDSSGGLTQDALDALFANTNMDESATGQEWGEETEEEAGGETEMGDGGGFTDIGFNSNATMSDADVADLFASIGGNPLPDPAPSAPAASSARPATIDLPSFDTGMSSGGAANGHTYERVRDIPLEVTVELGRTQLLIRDILDLSAGSIIELDKIAGEPVDLYANGLLVARGEVIVIDDNFGVRVTEIITAVARGEAREQDFIAA</sequence>
<dbReference type="InterPro" id="IPR051469">
    <property type="entry name" value="FliN/MopA/SpaO"/>
</dbReference>
<dbReference type="GO" id="GO:0071973">
    <property type="term" value="P:bacterial-type flagellum-dependent cell motility"/>
    <property type="evidence" value="ECO:0007669"/>
    <property type="project" value="InterPro"/>
</dbReference>
<comment type="subcellular location">
    <subcellularLocation>
        <location evidence="1">Cell membrane</location>
        <topology evidence="1">Peripheral membrane protein</topology>
        <orientation evidence="1">Cytoplasmic side</orientation>
    </subcellularLocation>
</comment>
<dbReference type="InterPro" id="IPR012826">
    <property type="entry name" value="FliN"/>
</dbReference>
<feature type="region of interest" description="Disordered" evidence="7">
    <location>
        <begin position="91"/>
        <end position="111"/>
    </location>
</feature>
<dbReference type="GO" id="GO:0006935">
    <property type="term" value="P:chemotaxis"/>
    <property type="evidence" value="ECO:0007669"/>
    <property type="project" value="UniProtKB-KW"/>
</dbReference>
<dbReference type="GO" id="GO:0009425">
    <property type="term" value="C:bacterial-type flagellum basal body"/>
    <property type="evidence" value="ECO:0007669"/>
    <property type="project" value="InterPro"/>
</dbReference>
<evidence type="ECO:0000256" key="5">
    <source>
        <dbReference type="ARBA" id="ARBA00022779"/>
    </source>
</evidence>
<dbReference type="InterPro" id="IPR036429">
    <property type="entry name" value="SpoA-like_sf"/>
</dbReference>
<keyword evidence="4" id="KW-0145">Chemotaxis</keyword>
<dbReference type="PANTHER" id="PTHR43484">
    <property type="match status" value="1"/>
</dbReference>
<name>A0A402CQC1_9BACT</name>
<feature type="region of interest" description="Disordered" evidence="7">
    <location>
        <begin position="1"/>
        <end position="72"/>
    </location>
</feature>
<reference evidence="8 9" key="1">
    <citation type="journal article" date="2019" name="Int. J. Syst. Evol. Microbiol.">
        <title>Capsulimonas corticalis gen. nov., sp. nov., an aerobic capsulated bacterium, of a novel bacterial order, Capsulimonadales ord. nov., of the class Armatimonadia of the phylum Armatimonadetes.</title>
        <authorList>
            <person name="Li J."/>
            <person name="Kudo C."/>
            <person name="Tonouchi A."/>
        </authorList>
    </citation>
    <scope>NUCLEOTIDE SEQUENCE [LARGE SCALE GENOMIC DNA]</scope>
    <source>
        <strain evidence="8 9">AX-7</strain>
    </source>
</reference>
<organism evidence="8 9">
    <name type="scientific">Capsulimonas corticalis</name>
    <dbReference type="NCBI Taxonomy" id="2219043"/>
    <lineage>
        <taxon>Bacteria</taxon>
        <taxon>Bacillati</taxon>
        <taxon>Armatimonadota</taxon>
        <taxon>Armatimonadia</taxon>
        <taxon>Capsulimonadales</taxon>
        <taxon>Capsulimonadaceae</taxon>
        <taxon>Capsulimonas</taxon>
    </lineage>
</organism>
<feature type="compositionally biased region" description="Acidic residues" evidence="7">
    <location>
        <begin position="46"/>
        <end position="60"/>
    </location>
</feature>
<keyword evidence="9" id="KW-1185">Reference proteome</keyword>
<dbReference type="EMBL" id="AP025739">
    <property type="protein sequence ID" value="BDI32764.1"/>
    <property type="molecule type" value="Genomic_DNA"/>
</dbReference>
<dbReference type="KEGG" id="ccot:CCAX7_48150"/>
<dbReference type="AlphaFoldDB" id="A0A402CQC1"/>
<protein>
    <submittedName>
        <fullName evidence="8">Uncharacterized protein</fullName>
    </submittedName>
</protein>
<proteinExistence type="inferred from homology"/>
<dbReference type="Proteomes" id="UP000287394">
    <property type="component" value="Chromosome"/>
</dbReference>
<evidence type="ECO:0000313" key="9">
    <source>
        <dbReference type="Proteomes" id="UP000287394"/>
    </source>
</evidence>
<dbReference type="PRINTS" id="PR00956">
    <property type="entry name" value="FLGMOTORFLIN"/>
</dbReference>
<comment type="similarity">
    <text evidence="2">Belongs to the FliN/MopA/SpaO family.</text>
</comment>
<evidence type="ECO:0000256" key="1">
    <source>
        <dbReference type="ARBA" id="ARBA00004413"/>
    </source>
</evidence>
<evidence type="ECO:0000256" key="2">
    <source>
        <dbReference type="ARBA" id="ARBA00009226"/>
    </source>
</evidence>
<dbReference type="OrthoDB" id="9790303at2"/>
<evidence type="ECO:0000256" key="3">
    <source>
        <dbReference type="ARBA" id="ARBA00022475"/>
    </source>
</evidence>
<dbReference type="Gene3D" id="2.30.330.10">
    <property type="entry name" value="SpoA-like"/>
    <property type="match status" value="1"/>
</dbReference>
<keyword evidence="6" id="KW-0472">Membrane</keyword>
<dbReference type="PANTHER" id="PTHR43484:SF1">
    <property type="entry name" value="FLAGELLAR MOTOR SWITCH PROTEIN FLIN"/>
    <property type="match status" value="1"/>
</dbReference>
<accession>A0A402CQC1</accession>
<dbReference type="GO" id="GO:0003774">
    <property type="term" value="F:cytoskeletal motor activity"/>
    <property type="evidence" value="ECO:0007669"/>
    <property type="project" value="InterPro"/>
</dbReference>
<evidence type="ECO:0000256" key="7">
    <source>
        <dbReference type="SAM" id="MobiDB-lite"/>
    </source>
</evidence>
<keyword evidence="5" id="KW-0283">Flagellar rotation</keyword>
<dbReference type="GO" id="GO:0005886">
    <property type="term" value="C:plasma membrane"/>
    <property type="evidence" value="ECO:0007669"/>
    <property type="project" value="UniProtKB-SubCell"/>
</dbReference>
<dbReference type="Pfam" id="PF01052">
    <property type="entry name" value="FliMN_C"/>
    <property type="match status" value="1"/>
</dbReference>
<feature type="compositionally biased region" description="Low complexity" evidence="7">
    <location>
        <begin position="101"/>
        <end position="110"/>
    </location>
</feature>
<dbReference type="NCBIfam" id="TIGR02480">
    <property type="entry name" value="fliN"/>
    <property type="match status" value="1"/>
</dbReference>